<gene>
    <name evidence="1" type="ORF">METZ01_LOCUS496641</name>
</gene>
<dbReference type="AlphaFoldDB" id="A0A383DH31"/>
<proteinExistence type="predicted"/>
<accession>A0A383DH31</accession>
<evidence type="ECO:0000313" key="1">
    <source>
        <dbReference type="EMBL" id="SVE43787.1"/>
    </source>
</evidence>
<dbReference type="EMBL" id="UINC01217265">
    <property type="protein sequence ID" value="SVE43787.1"/>
    <property type="molecule type" value="Genomic_DNA"/>
</dbReference>
<feature type="non-terminal residue" evidence="1">
    <location>
        <position position="1"/>
    </location>
</feature>
<reference evidence="1" key="1">
    <citation type="submission" date="2018-05" db="EMBL/GenBank/DDBJ databases">
        <authorList>
            <person name="Lanie J.A."/>
            <person name="Ng W.-L."/>
            <person name="Kazmierczak K.M."/>
            <person name="Andrzejewski T.M."/>
            <person name="Davidsen T.M."/>
            <person name="Wayne K.J."/>
            <person name="Tettelin H."/>
            <person name="Glass J.I."/>
            <person name="Rusch D."/>
            <person name="Podicherti R."/>
            <person name="Tsui H.-C.T."/>
            <person name="Winkler M.E."/>
        </authorList>
    </citation>
    <scope>NUCLEOTIDE SEQUENCE</scope>
</reference>
<protein>
    <submittedName>
        <fullName evidence="1">Uncharacterized protein</fullName>
    </submittedName>
</protein>
<sequence length="25" mass="2833">LVSVRLVLRTQLCSTNSDMQDINNI</sequence>
<name>A0A383DH31_9ZZZZ</name>
<organism evidence="1">
    <name type="scientific">marine metagenome</name>
    <dbReference type="NCBI Taxonomy" id="408172"/>
    <lineage>
        <taxon>unclassified sequences</taxon>
        <taxon>metagenomes</taxon>
        <taxon>ecological metagenomes</taxon>
    </lineage>
</organism>